<proteinExistence type="predicted"/>
<dbReference type="GO" id="GO:0003723">
    <property type="term" value="F:RNA binding"/>
    <property type="evidence" value="ECO:0007669"/>
    <property type="project" value="TreeGrafter"/>
</dbReference>
<dbReference type="EMBL" id="MN739896">
    <property type="protein sequence ID" value="QHT76404.1"/>
    <property type="molecule type" value="Genomic_DNA"/>
</dbReference>
<dbReference type="PROSITE" id="PS51194">
    <property type="entry name" value="HELICASE_CTER"/>
    <property type="match status" value="1"/>
</dbReference>
<evidence type="ECO:0000256" key="1">
    <source>
        <dbReference type="ARBA" id="ARBA00022741"/>
    </source>
</evidence>
<dbReference type="PANTHER" id="PTHR18934:SF91">
    <property type="entry name" value="PRE-MRNA-SPLICING FACTOR ATP-DEPENDENT RNA HELICASE PRP16"/>
    <property type="match status" value="1"/>
</dbReference>
<evidence type="ECO:0000259" key="6">
    <source>
        <dbReference type="PROSITE" id="PS51194"/>
    </source>
</evidence>
<dbReference type="InterPro" id="IPR011545">
    <property type="entry name" value="DEAD/DEAH_box_helicase_dom"/>
</dbReference>
<dbReference type="Pfam" id="PF00271">
    <property type="entry name" value="Helicase_C"/>
    <property type="match status" value="1"/>
</dbReference>
<dbReference type="Gene3D" id="3.40.50.300">
    <property type="entry name" value="P-loop containing nucleotide triphosphate hydrolases"/>
    <property type="match status" value="2"/>
</dbReference>
<dbReference type="SMART" id="SM00382">
    <property type="entry name" value="AAA"/>
    <property type="match status" value="1"/>
</dbReference>
<dbReference type="PANTHER" id="PTHR18934">
    <property type="entry name" value="ATP-DEPENDENT RNA HELICASE"/>
    <property type="match status" value="1"/>
</dbReference>
<dbReference type="InterPro" id="IPR014001">
    <property type="entry name" value="Helicase_ATP-bd"/>
</dbReference>
<dbReference type="CDD" id="cd18791">
    <property type="entry name" value="SF2_C_RHA"/>
    <property type="match status" value="1"/>
</dbReference>
<dbReference type="InterPro" id="IPR027417">
    <property type="entry name" value="P-loop_NTPase"/>
</dbReference>
<organism evidence="7">
    <name type="scientific">viral metagenome</name>
    <dbReference type="NCBI Taxonomy" id="1070528"/>
    <lineage>
        <taxon>unclassified sequences</taxon>
        <taxon>metagenomes</taxon>
        <taxon>organismal metagenomes</taxon>
    </lineage>
</organism>
<evidence type="ECO:0000256" key="4">
    <source>
        <dbReference type="ARBA" id="ARBA00022840"/>
    </source>
</evidence>
<dbReference type="SMART" id="SM00490">
    <property type="entry name" value="HELICc"/>
    <property type="match status" value="1"/>
</dbReference>
<dbReference type="SUPFAM" id="SSF52540">
    <property type="entry name" value="P-loop containing nucleoside triphosphate hydrolases"/>
    <property type="match status" value="1"/>
</dbReference>
<name>A0A6C0H7C3_9ZZZZ</name>
<feature type="domain" description="Helicase C-terminal" evidence="6">
    <location>
        <begin position="801"/>
        <end position="991"/>
    </location>
</feature>
<dbReference type="GO" id="GO:0004386">
    <property type="term" value="F:helicase activity"/>
    <property type="evidence" value="ECO:0007669"/>
    <property type="project" value="UniProtKB-KW"/>
</dbReference>
<keyword evidence="1" id="KW-0547">Nucleotide-binding</keyword>
<dbReference type="InterPro" id="IPR003593">
    <property type="entry name" value="AAA+_ATPase"/>
</dbReference>
<evidence type="ECO:0000256" key="2">
    <source>
        <dbReference type="ARBA" id="ARBA00022801"/>
    </source>
</evidence>
<evidence type="ECO:0000259" key="5">
    <source>
        <dbReference type="PROSITE" id="PS51192"/>
    </source>
</evidence>
<dbReference type="PROSITE" id="PS51192">
    <property type="entry name" value="HELICASE_ATP_BIND_1"/>
    <property type="match status" value="1"/>
</dbReference>
<keyword evidence="3" id="KW-0347">Helicase</keyword>
<sequence>MIFINKIREILDKNYKTNERFENYVKNILISFFIKLNKEDINILLIMSLLLINIITNKYSIKIEYWYSNHNDIISIMLLLLPFINNNKYSELEYLHQILYNDKNTNIIPSYIFDLNRNLIIKDKFKFSTMLLGLLNSNEDTVLNDAEFTNLIYKIMYYNFIGLLHTLYIINGKSYVNWVNIIPLDINTYNDTLLFKSTLNKITEINETINTNYKTIIINNLLNYNGLWLGDIYNILRINYYDNFKKLSWLIEPINNNEYVINKLNVIFNLDKILNLDYYNYNDLNTGEQILFNKILNNLTPLYEVNILLEKFYESLDSRNDLKKKYYQKNKFNTHDKYETSFFIKDIIKMNKIDILWNFLQKIILEFKKSAYSKFLIINNKIVSNYYYKPINNNIILLNSSLNLYLIYKIIELLMSYKYNNNIILYDQNYISLNNKNQKEFLNRLFNTNYPRDTWLHIPADLINDLNILLIYVSFQELVIYLVFEELIMTGVLSKFVENNNEYNNNAYYYITNDQFKNLSNKNYLKSIELKQYTWINYYAVNWITQINFFHHYIHNRIMYITGATGIGKTTQIPKLLLYASKAIDYNQNTKLICTQPRIGPVVENATRVAEELGVPIINKETGLKINNYYIQYKYKNDNHMNKSEYYIRYITDGSIINEILNNPTLFKKNNNVLTNNLLYDIIIIDEAHEHSIIMDLLILLLRNSIYINNKIKFIITSATMDIDEPIYRRYFQCINDNLSYPIKNYYLDPFNNKYILLLSQYIDRRIHISEPNKQTRFEIQDIYLNENISRIEAEKLAEKTVIDIVNKTNKGGILLFSYGENEIFNIIKSLNSKMPSNCIALPLYSNLHKKYRDIISNINITLTNIRYKRQDIYYLWHNKYHNKTDTIAGLYNRFIIVATNIAEASITIPDLKYVIDLGYTKTQIYNYKLNISQMKITDISEINRIQRRGRVGRIDNGIVYYMYKYKSKENIEVNYNIKTQNIDIHILLLLAVMNSQYIFHKNIDINLYLSYQNILNYEKTDIVKILQENYIINNTLLNENYFNNWNINYDIFYIYEDLYNLETIKDKNGQLFLIHPLDNNNRNILNNLIKPLIFDNMNIIINYLIENKLIDNNYKSKLGHNIIKNIEENDNINILLLNHYSKIYKCHNNIHEINIFLKTINYSLLELINTNIIWDDFKLIYNNYTSDILFIYEIIQKIKFIINNILNETILINNINKYIDIIIQNYNTSNLQDIDTDLINILNSLKNMGELNKKNKIVIYNYLIKNFIYKYIHNPDIYNQIFNWTQLNKFNNSKIISFIEHLITYYYQIIDNKIIYTKPIIYSLNNIDTILECFYNSYKNNIAYPSKNKNIHNNNIIIAKSTNRLITELVTVANICYFKQNYLYFDVTDNDILNISLLF</sequence>
<evidence type="ECO:0000256" key="3">
    <source>
        <dbReference type="ARBA" id="ARBA00022806"/>
    </source>
</evidence>
<protein>
    <recommendedName>
        <fullName evidence="8">Helicase ATP-binding domain-containing protein</fullName>
    </recommendedName>
</protein>
<dbReference type="Pfam" id="PF00270">
    <property type="entry name" value="DEAD"/>
    <property type="match status" value="1"/>
</dbReference>
<keyword evidence="4" id="KW-0067">ATP-binding</keyword>
<dbReference type="GO" id="GO:0005524">
    <property type="term" value="F:ATP binding"/>
    <property type="evidence" value="ECO:0007669"/>
    <property type="project" value="UniProtKB-KW"/>
</dbReference>
<evidence type="ECO:0008006" key="8">
    <source>
        <dbReference type="Google" id="ProtNLM"/>
    </source>
</evidence>
<evidence type="ECO:0000313" key="7">
    <source>
        <dbReference type="EMBL" id="QHT76404.1"/>
    </source>
</evidence>
<dbReference type="GO" id="GO:0016787">
    <property type="term" value="F:hydrolase activity"/>
    <property type="evidence" value="ECO:0007669"/>
    <property type="project" value="UniProtKB-KW"/>
</dbReference>
<dbReference type="InterPro" id="IPR001650">
    <property type="entry name" value="Helicase_C-like"/>
</dbReference>
<dbReference type="SMART" id="SM00487">
    <property type="entry name" value="DEXDc"/>
    <property type="match status" value="1"/>
</dbReference>
<feature type="domain" description="Helicase ATP-binding" evidence="5">
    <location>
        <begin position="550"/>
        <end position="739"/>
    </location>
</feature>
<keyword evidence="2" id="KW-0378">Hydrolase</keyword>
<accession>A0A6C0H7C3</accession>
<reference evidence="7" key="1">
    <citation type="journal article" date="2020" name="Nature">
        <title>Giant virus diversity and host interactions through global metagenomics.</title>
        <authorList>
            <person name="Schulz F."/>
            <person name="Roux S."/>
            <person name="Paez-Espino D."/>
            <person name="Jungbluth S."/>
            <person name="Walsh D.A."/>
            <person name="Denef V.J."/>
            <person name="McMahon K.D."/>
            <person name="Konstantinidis K.T."/>
            <person name="Eloe-Fadrosh E.A."/>
            <person name="Kyrpides N.C."/>
            <person name="Woyke T."/>
        </authorList>
    </citation>
    <scope>NUCLEOTIDE SEQUENCE</scope>
    <source>
        <strain evidence="7">GVMAG-M-3300023179-82</strain>
    </source>
</reference>